<sequence>MTNLIAHWFGWVRAPFALRLQRNYRPPCPRPEGTAHRSETPRGPASAVVVRMSAHGIDIVTRPQVAAR</sequence>
<dbReference type="EMBL" id="JACHJG010000003">
    <property type="protein sequence ID" value="MBB4886022.1"/>
    <property type="molecule type" value="Genomic_DNA"/>
</dbReference>
<accession>A0A7W7PDW4</accession>
<name>A0A7W7PDW4_STRNE</name>
<dbReference type="Proteomes" id="UP000556436">
    <property type="component" value="Unassembled WGS sequence"/>
</dbReference>
<protein>
    <submittedName>
        <fullName evidence="1">Uncharacterized protein</fullName>
    </submittedName>
</protein>
<evidence type="ECO:0000313" key="1">
    <source>
        <dbReference type="EMBL" id="MBB4886022.1"/>
    </source>
</evidence>
<keyword evidence="2" id="KW-1185">Reference proteome</keyword>
<evidence type="ECO:0000313" key="2">
    <source>
        <dbReference type="Proteomes" id="UP000556436"/>
    </source>
</evidence>
<comment type="caution">
    <text evidence="1">The sequence shown here is derived from an EMBL/GenBank/DDBJ whole genome shotgun (WGS) entry which is preliminary data.</text>
</comment>
<gene>
    <name evidence="1" type="ORF">FHS38_002051</name>
</gene>
<reference evidence="1 2" key="1">
    <citation type="submission" date="2020-08" db="EMBL/GenBank/DDBJ databases">
        <title>Genomic Encyclopedia of Type Strains, Phase III (KMG-III): the genomes of soil and plant-associated and newly described type strains.</title>
        <authorList>
            <person name="Whitman W."/>
        </authorList>
    </citation>
    <scope>NUCLEOTIDE SEQUENCE [LARGE SCALE GENOMIC DNA]</scope>
    <source>
        <strain evidence="1 2">CECT 3265</strain>
    </source>
</reference>
<proteinExistence type="predicted"/>
<dbReference type="AlphaFoldDB" id="A0A7W7PDW4"/>
<organism evidence="1 2">
    <name type="scientific">Streptomyces netropsis</name>
    <name type="common">Streptoverticillium netropsis</name>
    <dbReference type="NCBI Taxonomy" id="55404"/>
    <lineage>
        <taxon>Bacteria</taxon>
        <taxon>Bacillati</taxon>
        <taxon>Actinomycetota</taxon>
        <taxon>Actinomycetes</taxon>
        <taxon>Kitasatosporales</taxon>
        <taxon>Streptomycetaceae</taxon>
        <taxon>Streptomyces</taxon>
    </lineage>
</organism>